<gene>
    <name evidence="2" type="ORF">PVAP13_8NG267706</name>
</gene>
<protein>
    <submittedName>
        <fullName evidence="2">Uncharacterized protein</fullName>
    </submittedName>
</protein>
<dbReference type="AlphaFoldDB" id="A0A8T0PCT5"/>
<proteinExistence type="predicted"/>
<reference evidence="2" key="1">
    <citation type="submission" date="2020-05" db="EMBL/GenBank/DDBJ databases">
        <title>WGS assembly of Panicum virgatum.</title>
        <authorList>
            <person name="Lovell J.T."/>
            <person name="Jenkins J."/>
            <person name="Shu S."/>
            <person name="Juenger T.E."/>
            <person name="Schmutz J."/>
        </authorList>
    </citation>
    <scope>NUCLEOTIDE SEQUENCE</scope>
    <source>
        <strain evidence="2">AP13</strain>
    </source>
</reference>
<comment type="caution">
    <text evidence="2">The sequence shown here is derived from an EMBL/GenBank/DDBJ whole genome shotgun (WGS) entry which is preliminary data.</text>
</comment>
<keyword evidence="3" id="KW-1185">Reference proteome</keyword>
<evidence type="ECO:0000256" key="1">
    <source>
        <dbReference type="SAM" id="MobiDB-lite"/>
    </source>
</evidence>
<accession>A0A8T0PCT5</accession>
<dbReference type="Proteomes" id="UP000823388">
    <property type="component" value="Chromosome 8N"/>
</dbReference>
<sequence>MCSVFGCFFFIDSLTNCEEVGDPLSFESQIRSMRVGRLDLRVVAYARLFGKCRSRPCVQNCTPLGILGNARVLGNCSSFSCIFVTMPRGQKQKQRPPSSHTAAQGFAC</sequence>
<evidence type="ECO:0000313" key="2">
    <source>
        <dbReference type="EMBL" id="KAG2558469.1"/>
    </source>
</evidence>
<dbReference type="EMBL" id="CM029052">
    <property type="protein sequence ID" value="KAG2558469.1"/>
    <property type="molecule type" value="Genomic_DNA"/>
</dbReference>
<feature type="region of interest" description="Disordered" evidence="1">
    <location>
        <begin position="88"/>
        <end position="108"/>
    </location>
</feature>
<evidence type="ECO:0000313" key="3">
    <source>
        <dbReference type="Proteomes" id="UP000823388"/>
    </source>
</evidence>
<name>A0A8T0PCT5_PANVG</name>
<organism evidence="2 3">
    <name type="scientific">Panicum virgatum</name>
    <name type="common">Blackwell switchgrass</name>
    <dbReference type="NCBI Taxonomy" id="38727"/>
    <lineage>
        <taxon>Eukaryota</taxon>
        <taxon>Viridiplantae</taxon>
        <taxon>Streptophyta</taxon>
        <taxon>Embryophyta</taxon>
        <taxon>Tracheophyta</taxon>
        <taxon>Spermatophyta</taxon>
        <taxon>Magnoliopsida</taxon>
        <taxon>Liliopsida</taxon>
        <taxon>Poales</taxon>
        <taxon>Poaceae</taxon>
        <taxon>PACMAD clade</taxon>
        <taxon>Panicoideae</taxon>
        <taxon>Panicodae</taxon>
        <taxon>Paniceae</taxon>
        <taxon>Panicinae</taxon>
        <taxon>Panicum</taxon>
        <taxon>Panicum sect. Hiantes</taxon>
    </lineage>
</organism>